<dbReference type="PANTHER" id="PTHR44942">
    <property type="entry name" value="METHYLTRANSF_11 DOMAIN-CONTAINING PROTEIN"/>
    <property type="match status" value="1"/>
</dbReference>
<dbReference type="CDD" id="cd02440">
    <property type="entry name" value="AdoMet_MTases"/>
    <property type="match status" value="1"/>
</dbReference>
<feature type="domain" description="Methyltransferase type 11" evidence="4">
    <location>
        <begin position="64"/>
        <end position="159"/>
    </location>
</feature>
<sequence>MKKIYFNVIYKDDKGVIAHSVESLMSDHFSQVASIYSQIRTIDYELINYIAKKLAFKHTIVAADIGCGDGRYSIKLIEKLRNRLSLTCVDANYEMLQQISKISSNFQNLQTKQAFAEKLPFDDNSLDCIFSFNAIHHFKINEFAKECNRVLKNNGLLFIYTRLKEQNESNIWCKFFPDFSKKENRLFDNQSLTECISNQTSLNLKRSEFFEHKRSSDIQTLVSKAEKKHYSTFSLYTVSEFEKSLGKFKQNIYQNFSNPENIQWVDENTMFVFQKTVPN</sequence>
<evidence type="ECO:0000259" key="4">
    <source>
        <dbReference type="Pfam" id="PF08241"/>
    </source>
</evidence>
<name>A0A075HWJ5_9ARCH</name>
<accession>A0A075HWJ5</accession>
<dbReference type="Pfam" id="PF08241">
    <property type="entry name" value="Methyltransf_11"/>
    <property type="match status" value="1"/>
</dbReference>
<keyword evidence="2 5" id="KW-0489">Methyltransferase</keyword>
<comment type="similarity">
    <text evidence="1">Belongs to the methyltransferase superfamily.</text>
</comment>
<dbReference type="PANTHER" id="PTHR44942:SF4">
    <property type="entry name" value="METHYLTRANSFERASE TYPE 11 DOMAIN-CONTAINING PROTEIN"/>
    <property type="match status" value="1"/>
</dbReference>
<evidence type="ECO:0000256" key="1">
    <source>
        <dbReference type="ARBA" id="ARBA00008361"/>
    </source>
</evidence>
<evidence type="ECO:0000313" key="5">
    <source>
        <dbReference type="EMBL" id="AIF19935.1"/>
    </source>
</evidence>
<dbReference type="GO" id="GO:0032259">
    <property type="term" value="P:methylation"/>
    <property type="evidence" value="ECO:0007669"/>
    <property type="project" value="UniProtKB-KW"/>
</dbReference>
<dbReference type="InterPro" id="IPR013216">
    <property type="entry name" value="Methyltransf_11"/>
</dbReference>
<protein>
    <submittedName>
        <fullName evidence="5">SAM-dependent methyltransferase</fullName>
    </submittedName>
</protein>
<dbReference type="GO" id="GO:0008757">
    <property type="term" value="F:S-adenosylmethionine-dependent methyltransferase activity"/>
    <property type="evidence" value="ECO:0007669"/>
    <property type="project" value="InterPro"/>
</dbReference>
<dbReference type="AlphaFoldDB" id="A0A075HWJ5"/>
<organism evidence="5">
    <name type="scientific">uncultured marine thaumarchaeote KM3_88_B06</name>
    <dbReference type="NCBI Taxonomy" id="1456332"/>
    <lineage>
        <taxon>Archaea</taxon>
        <taxon>Nitrososphaerota</taxon>
        <taxon>environmental samples</taxon>
    </lineage>
</organism>
<proteinExistence type="inferred from homology"/>
<keyword evidence="3 5" id="KW-0808">Transferase</keyword>
<dbReference type="InterPro" id="IPR051052">
    <property type="entry name" value="Diverse_substrate_MTase"/>
</dbReference>
<dbReference type="Gene3D" id="3.40.50.150">
    <property type="entry name" value="Vaccinia Virus protein VP39"/>
    <property type="match status" value="1"/>
</dbReference>
<reference evidence="5" key="1">
    <citation type="journal article" date="2014" name="Genome Biol. Evol.">
        <title>Pangenome evidence for extensive interdomain horizontal transfer affecting lineage core and shell genes in uncultured planktonic thaumarchaeota and euryarchaeota.</title>
        <authorList>
            <person name="Deschamps P."/>
            <person name="Zivanovic Y."/>
            <person name="Moreira D."/>
            <person name="Rodriguez-Valera F."/>
            <person name="Lopez-Garcia P."/>
        </authorList>
    </citation>
    <scope>NUCLEOTIDE SEQUENCE</scope>
</reference>
<dbReference type="SUPFAM" id="SSF53335">
    <property type="entry name" value="S-adenosyl-L-methionine-dependent methyltransferases"/>
    <property type="match status" value="1"/>
</dbReference>
<dbReference type="InterPro" id="IPR029063">
    <property type="entry name" value="SAM-dependent_MTases_sf"/>
</dbReference>
<evidence type="ECO:0000256" key="2">
    <source>
        <dbReference type="ARBA" id="ARBA00022603"/>
    </source>
</evidence>
<evidence type="ECO:0000256" key="3">
    <source>
        <dbReference type="ARBA" id="ARBA00022679"/>
    </source>
</evidence>
<dbReference type="EMBL" id="KF901151">
    <property type="protein sequence ID" value="AIF19935.1"/>
    <property type="molecule type" value="Genomic_DNA"/>
</dbReference>